<evidence type="ECO:0000256" key="3">
    <source>
        <dbReference type="ARBA" id="ARBA00022674"/>
    </source>
</evidence>
<sequence>MKQFVPFLCLSLLFLSGALGSVPPIPPTPLIPEDCNATVFQAGLALEEINKDRDEGYVFGLYRVADAHRQPVGAGNIYYFTIDVFETGCHLVSRKSWKDCNLTLLNSTIYGQCKAILYLSLPWRRVKLYDYNCILYTVPRPLNSSTHGDRFTLCKDPTFYEPLADTMVAKYNKESNNTHYYKVYMAEFSYMESGAEPSYYVEFVIKETNCSNSETHITDCHFLEDEQAHVGYCKGSQISRLGEDGLSVSCDIYEPKKLGLPRFRQHEHHGKDHGNVHIFHKHRYDSSGKIVNLPEGSKDYPKEKHEENHEHKSPAGEPQSHPAKTPDEGSSAEQTGQKLIAPPPRGPVGSVEYYHIKNDTDVFPSPSNPGPSHPIVFPGSPPVQSPVKPEQPVVPGFISPFKDPEPQPFPLHPSDSAGCPSDPDHTWHYLSSLFPKP</sequence>
<dbReference type="GO" id="GO:0051918">
    <property type="term" value="P:negative regulation of fibrinolysis"/>
    <property type="evidence" value="ECO:0007669"/>
    <property type="project" value="TreeGrafter"/>
</dbReference>
<keyword evidence="4" id="KW-0356">Hemostasis</keyword>
<keyword evidence="6" id="KW-0677">Repeat</keyword>
<proteinExistence type="predicted"/>
<keyword evidence="7" id="KW-0862">Zinc</keyword>
<accession>A0AAV7L879</accession>
<dbReference type="GO" id="GO:0007596">
    <property type="term" value="P:blood coagulation"/>
    <property type="evidence" value="ECO:0007669"/>
    <property type="project" value="UniProtKB-KW"/>
</dbReference>
<dbReference type="GO" id="GO:0010543">
    <property type="term" value="P:regulation of platelet activation"/>
    <property type="evidence" value="ECO:0007669"/>
    <property type="project" value="TreeGrafter"/>
</dbReference>
<comment type="caution">
    <text evidence="18">The sequence shown here is derived from an EMBL/GenBank/DDBJ whole genome shotgun (WGS) entry which is preliminary data.</text>
</comment>
<dbReference type="InterPro" id="IPR050735">
    <property type="entry name" value="Kininogen_Fetuin_HRG"/>
</dbReference>
<dbReference type="GO" id="GO:0004867">
    <property type="term" value="F:serine-type endopeptidase inhibitor activity"/>
    <property type="evidence" value="ECO:0007669"/>
    <property type="project" value="TreeGrafter"/>
</dbReference>
<dbReference type="GO" id="GO:0008270">
    <property type="term" value="F:zinc ion binding"/>
    <property type="evidence" value="ECO:0007669"/>
    <property type="project" value="TreeGrafter"/>
</dbReference>
<dbReference type="InterPro" id="IPR000010">
    <property type="entry name" value="Cystatin_dom"/>
</dbReference>
<feature type="region of interest" description="Disordered" evidence="15">
    <location>
        <begin position="287"/>
        <end position="425"/>
    </location>
</feature>
<evidence type="ECO:0000256" key="14">
    <source>
        <dbReference type="ARBA" id="ARBA00041330"/>
    </source>
</evidence>
<dbReference type="SUPFAM" id="SSF54403">
    <property type="entry name" value="Cystatin/monellin"/>
    <property type="match status" value="2"/>
</dbReference>
<dbReference type="Proteomes" id="UP001066276">
    <property type="component" value="Chromosome 11"/>
</dbReference>
<evidence type="ECO:0000256" key="1">
    <source>
        <dbReference type="ARBA" id="ARBA00004613"/>
    </source>
</evidence>
<evidence type="ECO:0000256" key="12">
    <source>
        <dbReference type="ARBA" id="ARBA00023281"/>
    </source>
</evidence>
<dbReference type="PANTHER" id="PTHR13814:SF3">
    <property type="entry name" value="HISTIDINE-RICH GLYCOPROTEIN"/>
    <property type="match status" value="1"/>
</dbReference>
<keyword evidence="19" id="KW-1185">Reference proteome</keyword>
<protein>
    <recommendedName>
        <fullName evidence="13">Histidine-rich glycoprotein</fullName>
    </recommendedName>
    <alternativeName>
        <fullName evidence="14">Histidine-proline-rich glycoprotein</fullName>
    </alternativeName>
</protein>
<dbReference type="SMART" id="SM00043">
    <property type="entry name" value="CY"/>
    <property type="match status" value="2"/>
</dbReference>
<evidence type="ECO:0000256" key="2">
    <source>
        <dbReference type="ARBA" id="ARBA00022525"/>
    </source>
</evidence>
<dbReference type="GO" id="GO:0008201">
    <property type="term" value="F:heparin binding"/>
    <property type="evidence" value="ECO:0007669"/>
    <property type="project" value="UniProtKB-KW"/>
</dbReference>
<evidence type="ECO:0000256" key="13">
    <source>
        <dbReference type="ARBA" id="ARBA00039613"/>
    </source>
</evidence>
<evidence type="ECO:0000256" key="15">
    <source>
        <dbReference type="SAM" id="MobiDB-lite"/>
    </source>
</evidence>
<keyword evidence="12" id="KW-0280">Fibrinolysis</keyword>
<dbReference type="GO" id="GO:0072562">
    <property type="term" value="C:blood microparticle"/>
    <property type="evidence" value="ECO:0007669"/>
    <property type="project" value="TreeGrafter"/>
</dbReference>
<evidence type="ECO:0000313" key="19">
    <source>
        <dbReference type="Proteomes" id="UP001066276"/>
    </source>
</evidence>
<dbReference type="GO" id="GO:0042730">
    <property type="term" value="P:fibrinolysis"/>
    <property type="evidence" value="ECO:0007669"/>
    <property type="project" value="UniProtKB-KW"/>
</dbReference>
<evidence type="ECO:0000256" key="9">
    <source>
        <dbReference type="ARBA" id="ARBA00023084"/>
    </source>
</evidence>
<keyword evidence="10" id="KW-1015">Disulfide bond</keyword>
<dbReference type="PANTHER" id="PTHR13814">
    <property type="entry name" value="FETUIN"/>
    <property type="match status" value="1"/>
</dbReference>
<evidence type="ECO:0000256" key="11">
    <source>
        <dbReference type="ARBA" id="ARBA00023180"/>
    </source>
</evidence>
<dbReference type="Gene3D" id="3.10.450.10">
    <property type="match status" value="2"/>
</dbReference>
<name>A0AAV7L879_PLEWA</name>
<keyword evidence="11" id="KW-0325">Glycoprotein</keyword>
<keyword evidence="9" id="KW-0094">Blood coagulation</keyword>
<evidence type="ECO:0000256" key="8">
    <source>
        <dbReference type="ARBA" id="ARBA00023008"/>
    </source>
</evidence>
<evidence type="ECO:0000256" key="4">
    <source>
        <dbReference type="ARBA" id="ARBA00022696"/>
    </source>
</evidence>
<keyword evidence="2" id="KW-0964">Secreted</keyword>
<feature type="chain" id="PRO_5043720251" description="Histidine-rich glycoprotein" evidence="16">
    <location>
        <begin position="21"/>
        <end position="437"/>
    </location>
</feature>
<evidence type="ECO:0000313" key="18">
    <source>
        <dbReference type="EMBL" id="KAJ1087765.1"/>
    </source>
</evidence>
<feature type="signal peptide" evidence="16">
    <location>
        <begin position="1"/>
        <end position="20"/>
    </location>
</feature>
<dbReference type="AlphaFoldDB" id="A0AAV7L879"/>
<evidence type="ECO:0000259" key="17">
    <source>
        <dbReference type="SMART" id="SM00043"/>
    </source>
</evidence>
<comment type="subcellular location">
    <subcellularLocation>
        <location evidence="1">Secreted</location>
    </subcellularLocation>
</comment>
<evidence type="ECO:0000256" key="16">
    <source>
        <dbReference type="SAM" id="SignalP"/>
    </source>
</evidence>
<evidence type="ECO:0000256" key="5">
    <source>
        <dbReference type="ARBA" id="ARBA00022729"/>
    </source>
</evidence>
<dbReference type="GO" id="GO:0004869">
    <property type="term" value="F:cysteine-type endopeptidase inhibitor activity"/>
    <property type="evidence" value="ECO:0007669"/>
    <property type="project" value="InterPro"/>
</dbReference>
<feature type="compositionally biased region" description="Basic and acidic residues" evidence="15">
    <location>
        <begin position="296"/>
        <end position="314"/>
    </location>
</feature>
<gene>
    <name evidence="18" type="ORF">NDU88_000928</name>
</gene>
<keyword evidence="5 16" id="KW-0732">Signal</keyword>
<evidence type="ECO:0000256" key="10">
    <source>
        <dbReference type="ARBA" id="ARBA00023157"/>
    </source>
</evidence>
<feature type="domain" description="Cystatin" evidence="17">
    <location>
        <begin position="146"/>
        <end position="251"/>
    </location>
</feature>
<feature type="domain" description="Cystatin" evidence="17">
    <location>
        <begin position="24"/>
        <end position="134"/>
    </location>
</feature>
<dbReference type="EMBL" id="JANPWB010000015">
    <property type="protein sequence ID" value="KAJ1087765.1"/>
    <property type="molecule type" value="Genomic_DNA"/>
</dbReference>
<evidence type="ECO:0000256" key="6">
    <source>
        <dbReference type="ARBA" id="ARBA00022737"/>
    </source>
</evidence>
<keyword evidence="3" id="KW-0358">Heparin-binding</keyword>
<dbReference type="Pfam" id="PF00031">
    <property type="entry name" value="Cystatin"/>
    <property type="match status" value="2"/>
</dbReference>
<organism evidence="18 19">
    <name type="scientific">Pleurodeles waltl</name>
    <name type="common">Iberian ribbed newt</name>
    <dbReference type="NCBI Taxonomy" id="8319"/>
    <lineage>
        <taxon>Eukaryota</taxon>
        <taxon>Metazoa</taxon>
        <taxon>Chordata</taxon>
        <taxon>Craniata</taxon>
        <taxon>Vertebrata</taxon>
        <taxon>Euteleostomi</taxon>
        <taxon>Amphibia</taxon>
        <taxon>Batrachia</taxon>
        <taxon>Caudata</taxon>
        <taxon>Salamandroidea</taxon>
        <taxon>Salamandridae</taxon>
        <taxon>Pleurodelinae</taxon>
        <taxon>Pleurodeles</taxon>
    </lineage>
</organism>
<evidence type="ECO:0000256" key="7">
    <source>
        <dbReference type="ARBA" id="ARBA00022833"/>
    </source>
</evidence>
<reference evidence="18" key="1">
    <citation type="journal article" date="2022" name="bioRxiv">
        <title>Sequencing and chromosome-scale assembly of the giantPleurodeles waltlgenome.</title>
        <authorList>
            <person name="Brown T."/>
            <person name="Elewa A."/>
            <person name="Iarovenko S."/>
            <person name="Subramanian E."/>
            <person name="Araus A.J."/>
            <person name="Petzold A."/>
            <person name="Susuki M."/>
            <person name="Suzuki K.-i.T."/>
            <person name="Hayashi T."/>
            <person name="Toyoda A."/>
            <person name="Oliveira C."/>
            <person name="Osipova E."/>
            <person name="Leigh N.D."/>
            <person name="Simon A."/>
            <person name="Yun M.H."/>
        </authorList>
    </citation>
    <scope>NUCLEOTIDE SEQUENCE</scope>
    <source>
        <strain evidence="18">20211129_DDA</strain>
        <tissue evidence="18">Liver</tissue>
    </source>
</reference>
<dbReference type="InterPro" id="IPR046350">
    <property type="entry name" value="Cystatin_sf"/>
</dbReference>
<keyword evidence="8" id="KW-0186">Copper</keyword>
<dbReference type="CDD" id="cd00042">
    <property type="entry name" value="CY"/>
    <property type="match status" value="2"/>
</dbReference>